<gene>
    <name evidence="2" type="ORF">BP5553_02524</name>
</gene>
<feature type="region of interest" description="Disordered" evidence="1">
    <location>
        <begin position="344"/>
        <end position="379"/>
    </location>
</feature>
<feature type="compositionally biased region" description="Low complexity" evidence="1">
    <location>
        <begin position="360"/>
        <end position="379"/>
    </location>
</feature>
<comment type="caution">
    <text evidence="2">The sequence shown here is derived from an EMBL/GenBank/DDBJ whole genome shotgun (WGS) entry which is preliminary data.</text>
</comment>
<dbReference type="RefSeq" id="XP_031875201.1">
    <property type="nucleotide sequence ID" value="XM_032011147.1"/>
</dbReference>
<organism evidence="2 3">
    <name type="scientific">Venustampulla echinocandica</name>
    <dbReference type="NCBI Taxonomy" id="2656787"/>
    <lineage>
        <taxon>Eukaryota</taxon>
        <taxon>Fungi</taxon>
        <taxon>Dikarya</taxon>
        <taxon>Ascomycota</taxon>
        <taxon>Pezizomycotina</taxon>
        <taxon>Leotiomycetes</taxon>
        <taxon>Helotiales</taxon>
        <taxon>Pleuroascaceae</taxon>
        <taxon>Venustampulla</taxon>
    </lineage>
</organism>
<name>A0A370U440_9HELO</name>
<dbReference type="AlphaFoldDB" id="A0A370U440"/>
<evidence type="ECO:0000313" key="2">
    <source>
        <dbReference type="EMBL" id="RDL42545.1"/>
    </source>
</evidence>
<dbReference type="Proteomes" id="UP000254866">
    <property type="component" value="Unassembled WGS sequence"/>
</dbReference>
<protein>
    <submittedName>
        <fullName evidence="2">Uncharacterized protein</fullName>
    </submittedName>
</protein>
<dbReference type="GeneID" id="43595373"/>
<keyword evidence="3" id="KW-1185">Reference proteome</keyword>
<accession>A0A370U440</accession>
<feature type="region of interest" description="Disordered" evidence="1">
    <location>
        <begin position="96"/>
        <end position="124"/>
    </location>
</feature>
<feature type="compositionally biased region" description="Polar residues" evidence="1">
    <location>
        <begin position="103"/>
        <end position="117"/>
    </location>
</feature>
<proteinExistence type="predicted"/>
<dbReference type="EMBL" id="NPIC01000001">
    <property type="protein sequence ID" value="RDL42545.1"/>
    <property type="molecule type" value="Genomic_DNA"/>
</dbReference>
<dbReference type="STRING" id="2656787.A0A370U440"/>
<sequence length="748" mass="80377">MSIYISIMLFSQRSLLQGNFLLFFLNKSFFMQLQTLRLILPTTNTDGIFTNNTRTSAPLSTGPAVILPTINTAGIFTNSTAISSISKTIESSTLTSIHDGPNSGPSASTGTQSSSFNSTTTGLSSSKLGVTTLTTSSLANNTGVAFSLLVSIGVLAFPTSASSSSTTSGTSTIPFTFTGTWSASPTTIPVPSIWFTVPTASIPAPTATSEAVALGALFLALHANRQWVTDVKLRSQYIENIKKTKDKTLALFNSLDVKPPSAPDCSSTTRKRNVIPEEKLNSLLRNRGLLSGIINVAKDVVHRVAKLVSCSINVIDNLIDAVDGKIPPISVIETLTEGLAEIGKELKKGDSDESTETESKPSSTRQSSTTSSSSSSSCYGSTAVQICTKTVSLATSFLSGGTSSYTVTTITTTLCTTTTIAGCTGAGTTAATTTATAHPACTAFKAPTDDETEEDGVEVDADPKRRSIAGRIKLDLEPRKSTNGTPVSFGVCLVPEEFKIIFPGHPKPTQVFTKDTSPPAPTDLPLLNGVARYYDRDVDCDGITKLQKRSKAELTNDPKANVAKGLNIKDYSTDHIFELKLLLQFFKTITPTVSGGAFTVFKDCDNFNEIFFPSPCNKVMQTLYNQVPTNTNAAAGRQIEFAIMLRALNDMKGVLLKPGEFVQPRWLQKNLRVEDVSSYIVTLQNVAIAMAICKDPDVIPLFDKTNLRIYNTFEGIDRLIEAKGITLKDSTFKFTIAYETWMKDFLAK</sequence>
<reference evidence="2 3" key="1">
    <citation type="journal article" date="2018" name="IMA Fungus">
        <title>IMA Genome-F 9: Draft genome sequence of Annulohypoxylon stygium, Aspergillus mulundensis, Berkeleyomyces basicola (syn. Thielaviopsis basicola), Ceratocystis smalleyi, two Cercospora beticola strains, Coleophoma cylindrospora, Fusarium fracticaudum, Phialophora cf. hyalina, and Morchella septimelata.</title>
        <authorList>
            <person name="Wingfield B.D."/>
            <person name="Bills G.F."/>
            <person name="Dong Y."/>
            <person name="Huang W."/>
            <person name="Nel W.J."/>
            <person name="Swalarsk-Parry B.S."/>
            <person name="Vaghefi N."/>
            <person name="Wilken P.M."/>
            <person name="An Z."/>
            <person name="de Beer Z.W."/>
            <person name="De Vos L."/>
            <person name="Chen L."/>
            <person name="Duong T.A."/>
            <person name="Gao Y."/>
            <person name="Hammerbacher A."/>
            <person name="Kikkert J.R."/>
            <person name="Li Y."/>
            <person name="Li H."/>
            <person name="Li K."/>
            <person name="Li Q."/>
            <person name="Liu X."/>
            <person name="Ma X."/>
            <person name="Naidoo K."/>
            <person name="Pethybridge S.J."/>
            <person name="Sun J."/>
            <person name="Steenkamp E.T."/>
            <person name="van der Nest M.A."/>
            <person name="van Wyk S."/>
            <person name="Wingfield M.J."/>
            <person name="Xiong C."/>
            <person name="Yue Q."/>
            <person name="Zhang X."/>
        </authorList>
    </citation>
    <scope>NUCLEOTIDE SEQUENCE [LARGE SCALE GENOMIC DNA]</scope>
    <source>
        <strain evidence="2 3">BP 5553</strain>
    </source>
</reference>
<evidence type="ECO:0000256" key="1">
    <source>
        <dbReference type="SAM" id="MobiDB-lite"/>
    </source>
</evidence>
<dbReference type="OrthoDB" id="3557544at2759"/>
<evidence type="ECO:0000313" key="3">
    <source>
        <dbReference type="Proteomes" id="UP000254866"/>
    </source>
</evidence>